<dbReference type="AlphaFoldDB" id="A0A660LDA0"/>
<evidence type="ECO:0000259" key="2">
    <source>
        <dbReference type="Pfam" id="PF01648"/>
    </source>
</evidence>
<evidence type="ECO:0000256" key="1">
    <source>
        <dbReference type="ARBA" id="ARBA00022679"/>
    </source>
</evidence>
<organism evidence="3 4">
    <name type="scientific">Solirubrobacter pauli</name>
    <dbReference type="NCBI Taxonomy" id="166793"/>
    <lineage>
        <taxon>Bacteria</taxon>
        <taxon>Bacillati</taxon>
        <taxon>Actinomycetota</taxon>
        <taxon>Thermoleophilia</taxon>
        <taxon>Solirubrobacterales</taxon>
        <taxon>Solirubrobacteraceae</taxon>
        <taxon>Solirubrobacter</taxon>
    </lineage>
</organism>
<evidence type="ECO:0000313" key="3">
    <source>
        <dbReference type="EMBL" id="RKQ93027.1"/>
    </source>
</evidence>
<dbReference type="GO" id="GO:0000287">
    <property type="term" value="F:magnesium ion binding"/>
    <property type="evidence" value="ECO:0007669"/>
    <property type="project" value="InterPro"/>
</dbReference>
<dbReference type="SUPFAM" id="SSF56214">
    <property type="entry name" value="4'-phosphopantetheinyl transferase"/>
    <property type="match status" value="1"/>
</dbReference>
<keyword evidence="4" id="KW-1185">Reference proteome</keyword>
<sequence length="131" mass="14232">MNVLLIEGPDPAALRARARTLGGQSRSYCAPYAVVAFHDGPVGVDIERVVDCDDRFAASITTPSERVPRDAAEIISLWSSKEALAKALGDAVAYDPRRLESPAAWRNGVNGAWHAQALTLPDGFRGWVCWR</sequence>
<dbReference type="GO" id="GO:0008897">
    <property type="term" value="F:holo-[acyl-carrier-protein] synthase activity"/>
    <property type="evidence" value="ECO:0007669"/>
    <property type="project" value="InterPro"/>
</dbReference>
<comment type="caution">
    <text evidence="3">The sequence shown here is derived from an EMBL/GenBank/DDBJ whole genome shotgun (WGS) entry which is preliminary data.</text>
</comment>
<protein>
    <submittedName>
        <fullName evidence="3">4'-phosphopantetheinyl transferase superfamily protein</fullName>
    </submittedName>
</protein>
<dbReference type="Pfam" id="PF01648">
    <property type="entry name" value="ACPS"/>
    <property type="match status" value="1"/>
</dbReference>
<keyword evidence="1 3" id="KW-0808">Transferase</keyword>
<dbReference type="Gene3D" id="3.90.470.20">
    <property type="entry name" value="4'-phosphopantetheinyl transferase domain"/>
    <property type="match status" value="1"/>
</dbReference>
<dbReference type="OrthoDB" id="190168at2"/>
<reference evidence="3 4" key="1">
    <citation type="submission" date="2018-10" db="EMBL/GenBank/DDBJ databases">
        <title>Genomic Encyclopedia of Archaeal and Bacterial Type Strains, Phase II (KMG-II): from individual species to whole genera.</title>
        <authorList>
            <person name="Goeker M."/>
        </authorList>
    </citation>
    <scope>NUCLEOTIDE SEQUENCE [LARGE SCALE GENOMIC DNA]</scope>
    <source>
        <strain evidence="3 4">DSM 14954</strain>
    </source>
</reference>
<dbReference type="EMBL" id="RBIL01000001">
    <property type="protein sequence ID" value="RKQ93027.1"/>
    <property type="molecule type" value="Genomic_DNA"/>
</dbReference>
<proteinExistence type="predicted"/>
<feature type="domain" description="4'-phosphopantetheinyl transferase" evidence="2">
    <location>
        <begin position="41"/>
        <end position="100"/>
    </location>
</feature>
<dbReference type="Proteomes" id="UP000278962">
    <property type="component" value="Unassembled WGS sequence"/>
</dbReference>
<accession>A0A660LDA0</accession>
<dbReference type="RefSeq" id="WP_121250793.1">
    <property type="nucleotide sequence ID" value="NZ_RBIL01000001.1"/>
</dbReference>
<name>A0A660LDA0_9ACTN</name>
<gene>
    <name evidence="3" type="ORF">C8N24_2886</name>
</gene>
<evidence type="ECO:0000313" key="4">
    <source>
        <dbReference type="Proteomes" id="UP000278962"/>
    </source>
</evidence>
<dbReference type="InterPro" id="IPR037143">
    <property type="entry name" value="4-PPantetheinyl_Trfase_dom_sf"/>
</dbReference>
<dbReference type="InterPro" id="IPR008278">
    <property type="entry name" value="4-PPantetheinyl_Trfase_dom"/>
</dbReference>